<feature type="chain" id="PRO_5020640111" evidence="2">
    <location>
        <begin position="21"/>
        <end position="414"/>
    </location>
</feature>
<name>A0A4Q7NMY5_9BURK</name>
<gene>
    <name evidence="3" type="ORF">EV675_2621</name>
</gene>
<accession>A0A4Q7NMY5</accession>
<reference evidence="3 4" key="1">
    <citation type="submission" date="2019-02" db="EMBL/GenBank/DDBJ databases">
        <title>Genomic Encyclopedia of Type Strains, Phase IV (KMG-IV): sequencing the most valuable type-strain genomes for metagenomic binning, comparative biology and taxonomic classification.</title>
        <authorList>
            <person name="Goeker M."/>
        </authorList>
    </citation>
    <scope>NUCLEOTIDE SEQUENCE [LARGE SCALE GENOMIC DNA]</scope>
    <source>
        <strain evidence="3 4">K24</strain>
    </source>
</reference>
<dbReference type="Gene3D" id="1.20.1600.10">
    <property type="entry name" value="Outer membrane efflux proteins (OEP)"/>
    <property type="match status" value="1"/>
</dbReference>
<feature type="signal peptide" evidence="2">
    <location>
        <begin position="1"/>
        <end position="20"/>
    </location>
</feature>
<sequence>MRSLVLWLALVANPIVPALAQPFSSAPPAVAAEPAAPLTLDVALALSASQNAALQAAAKEVDALDGSITQAGLLPNPELSLSMEDTRRETRTTAAQIGIPIELGGKRTARVVAAQRAQNVAVANLTLARANVRAATVGAFFEVLIAQEGVELAQASYGVAQKATDIAKRRVASGKVPPLEETRATVEQGNAELALTDARARLEGARRFLVALWGGSEPAFIRAVGDLEQLPDRGPVDVLLRDLGSAPELVAGRLEIERRKAVVDVERSKQYPDVTISAGSQRSNDLGRNQTLIGVSIPLPFFNRNQGNLYEAKVRADQAQDQYRSVEIAMRNELSQAAIRLSQARAGAQMLRNTLLPGAQQAYDVATKGFEAGKFSFIDVLDAQRTLFQSRIRYLTTLADSYQAAIVIDRVLGR</sequence>
<dbReference type="Pfam" id="PF02321">
    <property type="entry name" value="OEP"/>
    <property type="match status" value="2"/>
</dbReference>
<evidence type="ECO:0000256" key="1">
    <source>
        <dbReference type="ARBA" id="ARBA00007613"/>
    </source>
</evidence>
<proteinExistence type="inferred from homology"/>
<comment type="caution">
    <text evidence="3">The sequence shown here is derived from an EMBL/GenBank/DDBJ whole genome shotgun (WGS) entry which is preliminary data.</text>
</comment>
<dbReference type="PANTHER" id="PTHR30203">
    <property type="entry name" value="OUTER MEMBRANE CATION EFFLUX PROTEIN"/>
    <property type="match status" value="1"/>
</dbReference>
<dbReference type="InterPro" id="IPR010131">
    <property type="entry name" value="MdtP/NodT-like"/>
</dbReference>
<dbReference type="RefSeq" id="WP_130357652.1">
    <property type="nucleotide sequence ID" value="NZ_SGXC01000001.1"/>
</dbReference>
<keyword evidence="4" id="KW-1185">Reference proteome</keyword>
<comment type="similarity">
    <text evidence="1">Belongs to the outer membrane factor (OMF) (TC 1.B.17) family.</text>
</comment>
<evidence type="ECO:0000313" key="4">
    <source>
        <dbReference type="Proteomes" id="UP000292445"/>
    </source>
</evidence>
<dbReference type="OrthoDB" id="9791261at2"/>
<keyword evidence="2" id="KW-0732">Signal</keyword>
<dbReference type="GO" id="GO:0015562">
    <property type="term" value="F:efflux transmembrane transporter activity"/>
    <property type="evidence" value="ECO:0007669"/>
    <property type="project" value="InterPro"/>
</dbReference>
<dbReference type="InterPro" id="IPR003423">
    <property type="entry name" value="OMP_efflux"/>
</dbReference>
<dbReference type="EMBL" id="SGXC01000001">
    <property type="protein sequence ID" value="RZS86574.1"/>
    <property type="molecule type" value="Genomic_DNA"/>
</dbReference>
<organism evidence="3 4">
    <name type="scientific">Pigmentiphaga kullae</name>
    <dbReference type="NCBI Taxonomy" id="151784"/>
    <lineage>
        <taxon>Bacteria</taxon>
        <taxon>Pseudomonadati</taxon>
        <taxon>Pseudomonadota</taxon>
        <taxon>Betaproteobacteria</taxon>
        <taxon>Burkholderiales</taxon>
        <taxon>Alcaligenaceae</taxon>
        <taxon>Pigmentiphaga</taxon>
    </lineage>
</organism>
<evidence type="ECO:0000313" key="3">
    <source>
        <dbReference type="EMBL" id="RZS86574.1"/>
    </source>
</evidence>
<dbReference type="SUPFAM" id="SSF56954">
    <property type="entry name" value="Outer membrane efflux proteins (OEP)"/>
    <property type="match status" value="1"/>
</dbReference>
<dbReference type="PANTHER" id="PTHR30203:SF24">
    <property type="entry name" value="BLR4935 PROTEIN"/>
    <property type="match status" value="1"/>
</dbReference>
<dbReference type="AlphaFoldDB" id="A0A4Q7NMY5"/>
<evidence type="ECO:0000256" key="2">
    <source>
        <dbReference type="SAM" id="SignalP"/>
    </source>
</evidence>
<protein>
    <submittedName>
        <fullName evidence="3">Cobalt-zinc-cadmium efflux system outer membrane protein</fullName>
    </submittedName>
</protein>
<dbReference type="Proteomes" id="UP000292445">
    <property type="component" value="Unassembled WGS sequence"/>
</dbReference>